<gene>
    <name evidence="7" type="ORF">POTOM_009058</name>
</gene>
<dbReference type="EMBL" id="JAAWWB010000003">
    <property type="protein sequence ID" value="KAG6787419.1"/>
    <property type="molecule type" value="Genomic_DNA"/>
</dbReference>
<evidence type="ECO:0000259" key="6">
    <source>
        <dbReference type="PROSITE" id="PS50888"/>
    </source>
</evidence>
<reference evidence="7" key="1">
    <citation type="journal article" date="2020" name="bioRxiv">
        <title>Hybrid origin of Populus tomentosa Carr. identified through genome sequencing and phylogenomic analysis.</title>
        <authorList>
            <person name="An X."/>
            <person name="Gao K."/>
            <person name="Chen Z."/>
            <person name="Li J."/>
            <person name="Yang X."/>
            <person name="Yang X."/>
            <person name="Zhou J."/>
            <person name="Guo T."/>
            <person name="Zhao T."/>
            <person name="Huang S."/>
            <person name="Miao D."/>
            <person name="Khan W.U."/>
            <person name="Rao P."/>
            <person name="Ye M."/>
            <person name="Lei B."/>
            <person name="Liao W."/>
            <person name="Wang J."/>
            <person name="Ji L."/>
            <person name="Li Y."/>
            <person name="Guo B."/>
            <person name="Mustafa N.S."/>
            <person name="Li S."/>
            <person name="Yun Q."/>
            <person name="Keller S.R."/>
            <person name="Mao J."/>
            <person name="Zhang R."/>
            <person name="Strauss S.H."/>
        </authorList>
    </citation>
    <scope>NUCLEOTIDE SEQUENCE</scope>
    <source>
        <strain evidence="7">GM15</strain>
        <tissue evidence="7">Leaf</tissue>
    </source>
</reference>
<protein>
    <recommendedName>
        <fullName evidence="6">BHLH domain-containing protein</fullName>
    </recommendedName>
</protein>
<evidence type="ECO:0000256" key="5">
    <source>
        <dbReference type="SAM" id="MobiDB-lite"/>
    </source>
</evidence>
<evidence type="ECO:0000313" key="7">
    <source>
        <dbReference type="EMBL" id="KAG6787419.1"/>
    </source>
</evidence>
<sequence length="533" mass="58293">MESEYFFNAGVPPQALLFEPTSTSSSMPIWQSLSSPMEMQDNCSARRLFNSNWEKSTDHSPHFDSSLSSMVSSPGVSNCNVSNESIMARELIGKLGNIDNSNNPGEISPLKLKMPTMDQFSKEHLNIPSLGKPMGLNSSVAEFTADPGFAERAAKFSCFGSRSFNGRISQLGLNNAEMANGCNPLMGNGKLARVASSPLLKAVGSQKGNKSTPLMDRSELTNSQESSVSEQIPSGEAGLKASNELNSRKRKALSRGKAKQSASNPPVNDTKDAETDDNSNTKRIKPNEGEENENSPVKAEEEPKGSGDDIQNKASSKPPEPPKDYIHVRARRGQATDSHSLAERVRREKISERMKLLQDLVPGCNKVTGKALMLDEIINYVQSLQRQVEFLSMKLASVNTRLDFNMDTLISKDMFQSSQPLPHPIFPLESSAPAAIFSHQQQQNPPLHSNISNGAVTHCSVDPLDTTGLCQNLNAQLPPLDGFTQNAHQYPTFCEDDLQTIVQMGYGQNPNLETFLPQNFHGSNQGSHMKIEL</sequence>
<keyword evidence="8" id="KW-1185">Reference proteome</keyword>
<dbReference type="PANTHER" id="PTHR12565">
    <property type="entry name" value="STEROL REGULATORY ELEMENT-BINDING PROTEIN"/>
    <property type="match status" value="1"/>
</dbReference>
<feature type="region of interest" description="Disordered" evidence="5">
    <location>
        <begin position="203"/>
        <end position="325"/>
    </location>
</feature>
<keyword evidence="4" id="KW-0539">Nucleus</keyword>
<dbReference type="CDD" id="cd18919">
    <property type="entry name" value="bHLH_AtBPE_like"/>
    <property type="match status" value="1"/>
</dbReference>
<keyword evidence="3" id="KW-0804">Transcription</keyword>
<accession>A0A8X8DCF7</accession>
<dbReference type="PANTHER" id="PTHR12565:SF184">
    <property type="entry name" value="BHLH TRANSCRIPTION FACTOR"/>
    <property type="match status" value="1"/>
</dbReference>
<dbReference type="Pfam" id="PF00010">
    <property type="entry name" value="HLH"/>
    <property type="match status" value="1"/>
</dbReference>
<feature type="compositionally biased region" description="Basic and acidic residues" evidence="5">
    <location>
        <begin position="298"/>
        <end position="311"/>
    </location>
</feature>
<dbReference type="GO" id="GO:0046983">
    <property type="term" value="F:protein dimerization activity"/>
    <property type="evidence" value="ECO:0007669"/>
    <property type="project" value="InterPro"/>
</dbReference>
<feature type="domain" description="BHLH" evidence="6">
    <location>
        <begin position="334"/>
        <end position="384"/>
    </location>
</feature>
<evidence type="ECO:0000256" key="1">
    <source>
        <dbReference type="ARBA" id="ARBA00004123"/>
    </source>
</evidence>
<feature type="compositionally biased region" description="Polar residues" evidence="5">
    <location>
        <begin position="220"/>
        <end position="232"/>
    </location>
</feature>
<dbReference type="SMART" id="SM00353">
    <property type="entry name" value="HLH"/>
    <property type="match status" value="1"/>
</dbReference>
<organism evidence="7 8">
    <name type="scientific">Populus tomentosa</name>
    <name type="common">Chinese white poplar</name>
    <dbReference type="NCBI Taxonomy" id="118781"/>
    <lineage>
        <taxon>Eukaryota</taxon>
        <taxon>Viridiplantae</taxon>
        <taxon>Streptophyta</taxon>
        <taxon>Embryophyta</taxon>
        <taxon>Tracheophyta</taxon>
        <taxon>Spermatophyta</taxon>
        <taxon>Magnoliopsida</taxon>
        <taxon>eudicotyledons</taxon>
        <taxon>Gunneridae</taxon>
        <taxon>Pentapetalae</taxon>
        <taxon>rosids</taxon>
        <taxon>fabids</taxon>
        <taxon>Malpighiales</taxon>
        <taxon>Salicaceae</taxon>
        <taxon>Saliceae</taxon>
        <taxon>Populus</taxon>
    </lineage>
</organism>
<feature type="compositionally biased region" description="Basic residues" evidence="5">
    <location>
        <begin position="248"/>
        <end position="258"/>
    </location>
</feature>
<dbReference type="GO" id="GO:0003700">
    <property type="term" value="F:DNA-binding transcription factor activity"/>
    <property type="evidence" value="ECO:0007669"/>
    <property type="project" value="TreeGrafter"/>
</dbReference>
<dbReference type="OrthoDB" id="1095591at2759"/>
<proteinExistence type="predicted"/>
<dbReference type="PROSITE" id="PS50888">
    <property type="entry name" value="BHLH"/>
    <property type="match status" value="1"/>
</dbReference>
<dbReference type="InterPro" id="IPR011598">
    <property type="entry name" value="bHLH_dom"/>
</dbReference>
<evidence type="ECO:0000256" key="2">
    <source>
        <dbReference type="ARBA" id="ARBA00023015"/>
    </source>
</evidence>
<evidence type="ECO:0000256" key="4">
    <source>
        <dbReference type="ARBA" id="ARBA00023242"/>
    </source>
</evidence>
<dbReference type="InterPro" id="IPR024097">
    <property type="entry name" value="bHLH_ZIP_TF"/>
</dbReference>
<dbReference type="GO" id="GO:0005634">
    <property type="term" value="C:nucleus"/>
    <property type="evidence" value="ECO:0007669"/>
    <property type="project" value="UniProtKB-SubCell"/>
</dbReference>
<keyword evidence="2" id="KW-0805">Transcription regulation</keyword>
<name>A0A8X8DCF7_POPTO</name>
<evidence type="ECO:0000313" key="8">
    <source>
        <dbReference type="Proteomes" id="UP000886885"/>
    </source>
</evidence>
<evidence type="ECO:0000256" key="3">
    <source>
        <dbReference type="ARBA" id="ARBA00023163"/>
    </source>
</evidence>
<dbReference type="AlphaFoldDB" id="A0A8X8DCF7"/>
<comment type="subcellular location">
    <subcellularLocation>
        <location evidence="1">Nucleus</location>
    </subcellularLocation>
</comment>
<comment type="caution">
    <text evidence="7">The sequence shown here is derived from an EMBL/GenBank/DDBJ whole genome shotgun (WGS) entry which is preliminary data.</text>
</comment>
<dbReference type="Proteomes" id="UP000886885">
    <property type="component" value="Chromosome 2A"/>
</dbReference>
<dbReference type="FunFam" id="4.10.280.10:FF:000002">
    <property type="entry name" value="Basic helix-loop-helix transcription factor"/>
    <property type="match status" value="1"/>
</dbReference>